<organism evidence="1 2">
    <name type="scientific">Mycolicibacterium tusciae</name>
    <dbReference type="NCBI Taxonomy" id="75922"/>
    <lineage>
        <taxon>Bacteria</taxon>
        <taxon>Bacillati</taxon>
        <taxon>Actinomycetota</taxon>
        <taxon>Actinomycetes</taxon>
        <taxon>Mycobacteriales</taxon>
        <taxon>Mycobacteriaceae</taxon>
        <taxon>Mycolicibacterium</taxon>
    </lineage>
</organism>
<dbReference type="OrthoDB" id="9802385at2"/>
<dbReference type="Pfam" id="PF13328">
    <property type="entry name" value="HD_4"/>
    <property type="match status" value="1"/>
</dbReference>
<evidence type="ECO:0000313" key="2">
    <source>
        <dbReference type="Proteomes" id="UP000192411"/>
    </source>
</evidence>
<dbReference type="RefSeq" id="WP_083124419.1">
    <property type="nucleotide sequence ID" value="NZ_MVIM01000003.1"/>
</dbReference>
<dbReference type="CDD" id="cd00077">
    <property type="entry name" value="HDc"/>
    <property type="match status" value="1"/>
</dbReference>
<gene>
    <name evidence="1" type="ORF">BST47_06280</name>
</gene>
<dbReference type="EMBL" id="MVIM01000003">
    <property type="protein sequence ID" value="ORB66710.1"/>
    <property type="molecule type" value="Genomic_DNA"/>
</dbReference>
<reference evidence="1 2" key="1">
    <citation type="submission" date="2017-02" db="EMBL/GenBank/DDBJ databases">
        <title>The new phylogeny of genus Mycobacterium.</title>
        <authorList>
            <person name="Tortoli E."/>
            <person name="Trovato A."/>
            <person name="Cirillo D.M."/>
        </authorList>
    </citation>
    <scope>NUCLEOTIDE SEQUENCE [LARGE SCALE GENOMIC DNA]</scope>
    <source>
        <strain evidence="1 2">DSM 44338</strain>
    </source>
</reference>
<evidence type="ECO:0000313" key="1">
    <source>
        <dbReference type="EMBL" id="ORB66710.1"/>
    </source>
</evidence>
<comment type="caution">
    <text evidence="1">The sequence shown here is derived from an EMBL/GenBank/DDBJ whole genome shotgun (WGS) entry which is preliminary data.</text>
</comment>
<dbReference type="InterPro" id="IPR003607">
    <property type="entry name" value="HD/PDEase_dom"/>
</dbReference>
<keyword evidence="2" id="KW-1185">Reference proteome</keyword>
<dbReference type="GO" id="GO:0008893">
    <property type="term" value="F:guanosine-3',5'-bis(diphosphate) 3'-diphosphatase activity"/>
    <property type="evidence" value="ECO:0007669"/>
    <property type="project" value="TreeGrafter"/>
</dbReference>
<name>A0A1X0JVI7_9MYCO</name>
<dbReference type="AlphaFoldDB" id="A0A1X0JVI7"/>
<dbReference type="Gene3D" id="1.10.3210.10">
    <property type="entry name" value="Hypothetical protein af1432"/>
    <property type="match status" value="1"/>
</dbReference>
<dbReference type="PANTHER" id="PTHR46246:SF1">
    <property type="entry name" value="GUANOSINE-3',5'-BIS(DIPHOSPHATE) 3'-PYROPHOSPHOHYDROLASE MESH1"/>
    <property type="match status" value="1"/>
</dbReference>
<proteinExistence type="predicted"/>
<sequence length="205" mass="22961">MSEQTSTPKLTGQFSKALVYAELKHHNQVRKGGNIPYLGHLLSVAGLVINDDGSEDQAIAALLHDCVEDAGGPPTLDEIRKNFGDGVATIVKECSDTDVEPKPPWRERKTAYVEHLAQVGTDTLLVSVADKLDNARSMLRDYHVHGPKLWERFTVKDPRDHLWYYGGLLDAYRKRGLDSWMVDELGRVVDELKRLVEGGDRIMLV</sequence>
<dbReference type="Proteomes" id="UP000192411">
    <property type="component" value="Unassembled WGS sequence"/>
</dbReference>
<protein>
    <submittedName>
        <fullName evidence="1">Phosphohydrolase</fullName>
    </submittedName>
</protein>
<dbReference type="PANTHER" id="PTHR46246">
    <property type="entry name" value="GUANOSINE-3',5'-BIS(DIPHOSPHATE) 3'-PYROPHOSPHOHYDROLASE MESH1"/>
    <property type="match status" value="1"/>
</dbReference>
<keyword evidence="1" id="KW-0378">Hydrolase</keyword>
<dbReference type="InterPro" id="IPR052194">
    <property type="entry name" value="MESH1"/>
</dbReference>
<dbReference type="SUPFAM" id="SSF109604">
    <property type="entry name" value="HD-domain/PDEase-like"/>
    <property type="match status" value="1"/>
</dbReference>
<accession>A0A1X0JVI7</accession>
<dbReference type="STRING" id="75922.BST47_06280"/>